<evidence type="ECO:0000313" key="2">
    <source>
        <dbReference type="EMBL" id="EJW89594.1"/>
    </source>
</evidence>
<feature type="non-terminal residue" evidence="2">
    <location>
        <position position="87"/>
    </location>
</feature>
<proteinExistence type="predicted"/>
<organism evidence="2">
    <name type="scientific">gut metagenome</name>
    <dbReference type="NCBI Taxonomy" id="749906"/>
    <lineage>
        <taxon>unclassified sequences</taxon>
        <taxon>metagenomes</taxon>
        <taxon>organismal metagenomes</taxon>
    </lineage>
</organism>
<accession>J9FQG9</accession>
<feature type="non-terminal residue" evidence="2">
    <location>
        <position position="1"/>
    </location>
</feature>
<reference evidence="2" key="1">
    <citation type="journal article" date="2012" name="PLoS ONE">
        <title>Gene sets for utilization of primary and secondary nutrition supplies in the distal gut of endangered iberian lynx.</title>
        <authorList>
            <person name="Alcaide M."/>
            <person name="Messina E."/>
            <person name="Richter M."/>
            <person name="Bargiela R."/>
            <person name="Peplies J."/>
            <person name="Huws S.A."/>
            <person name="Newbold C.J."/>
            <person name="Golyshin P.N."/>
            <person name="Simon M.A."/>
            <person name="Lopez G."/>
            <person name="Yakimov M.M."/>
            <person name="Ferrer M."/>
        </authorList>
    </citation>
    <scope>NUCLEOTIDE SEQUENCE</scope>
</reference>
<comment type="caution">
    <text evidence="2">The sequence shown here is derived from an EMBL/GenBank/DDBJ whole genome shotgun (WGS) entry which is preliminary data.</text>
</comment>
<name>J9FQG9_9ZZZZ</name>
<sequence>DNDNDIIKERTSSNEEVPKKDELSLPSSHETIIKSHIDWKNFMSYYNTIFAGKLQMIQKLTDTRKQLVKARVAQYGKEKIPEVYQKI</sequence>
<gene>
    <name evidence="2" type="ORF">EVA_22299</name>
</gene>
<dbReference type="EMBL" id="AMCI01009369">
    <property type="protein sequence ID" value="EJW89594.1"/>
    <property type="molecule type" value="Genomic_DNA"/>
</dbReference>
<evidence type="ECO:0000256" key="1">
    <source>
        <dbReference type="SAM" id="MobiDB-lite"/>
    </source>
</evidence>
<dbReference type="AlphaFoldDB" id="J9FQG9"/>
<feature type="region of interest" description="Disordered" evidence="1">
    <location>
        <begin position="1"/>
        <end position="25"/>
    </location>
</feature>
<feature type="compositionally biased region" description="Basic and acidic residues" evidence="1">
    <location>
        <begin position="1"/>
        <end position="23"/>
    </location>
</feature>
<protein>
    <submittedName>
        <fullName evidence="2">Uncharacterized protein</fullName>
    </submittedName>
</protein>